<dbReference type="PANTHER" id="PTHR24247">
    <property type="entry name" value="5-HYDROXYTRYPTAMINE RECEPTOR"/>
    <property type="match status" value="1"/>
</dbReference>
<evidence type="ECO:0000313" key="12">
    <source>
        <dbReference type="EMBL" id="KAJ8039322.1"/>
    </source>
</evidence>
<dbReference type="EMBL" id="JAIZAY010000007">
    <property type="protein sequence ID" value="KAJ8039322.1"/>
    <property type="molecule type" value="Genomic_DNA"/>
</dbReference>
<evidence type="ECO:0000256" key="5">
    <source>
        <dbReference type="ARBA" id="ARBA00023040"/>
    </source>
</evidence>
<keyword evidence="3 9" id="KW-0812">Transmembrane</keyword>
<keyword evidence="6 10" id="KW-0472">Membrane</keyword>
<keyword evidence="5 9" id="KW-0297">G-protein coupled receptor</keyword>
<feature type="transmembrane region" description="Helical" evidence="10">
    <location>
        <begin position="264"/>
        <end position="288"/>
    </location>
</feature>
<dbReference type="AlphaFoldDB" id="A0A9Q1C6M0"/>
<evidence type="ECO:0000256" key="1">
    <source>
        <dbReference type="ARBA" id="ARBA00004651"/>
    </source>
</evidence>
<dbReference type="GO" id="GO:0030425">
    <property type="term" value="C:dendrite"/>
    <property type="evidence" value="ECO:0007669"/>
    <property type="project" value="TreeGrafter"/>
</dbReference>
<dbReference type="Proteomes" id="UP001152320">
    <property type="component" value="Chromosome 7"/>
</dbReference>
<dbReference type="SUPFAM" id="SSF81321">
    <property type="entry name" value="Family A G protein-coupled receptor-like"/>
    <property type="match status" value="1"/>
</dbReference>
<accession>A0A9Q1C6M0</accession>
<keyword evidence="13" id="KW-1185">Reference proteome</keyword>
<dbReference type="GO" id="GO:0004993">
    <property type="term" value="F:G protein-coupled serotonin receptor activity"/>
    <property type="evidence" value="ECO:0007669"/>
    <property type="project" value="TreeGrafter"/>
</dbReference>
<dbReference type="InterPro" id="IPR017452">
    <property type="entry name" value="GPCR_Rhodpsn_7TM"/>
</dbReference>
<feature type="transmembrane region" description="Helical" evidence="10">
    <location>
        <begin position="308"/>
        <end position="326"/>
    </location>
</feature>
<feature type="transmembrane region" description="Helical" evidence="10">
    <location>
        <begin position="140"/>
        <end position="164"/>
    </location>
</feature>
<comment type="subcellular location">
    <subcellularLocation>
        <location evidence="1">Cell membrane</location>
        <topology evidence="1">Multi-pass membrane protein</topology>
    </subcellularLocation>
</comment>
<keyword evidence="4 10" id="KW-1133">Transmembrane helix</keyword>
<keyword evidence="7 9" id="KW-0675">Receptor</keyword>
<evidence type="ECO:0000256" key="10">
    <source>
        <dbReference type="SAM" id="Phobius"/>
    </source>
</evidence>
<dbReference type="PRINTS" id="PR00237">
    <property type="entry name" value="GPCRRHODOPSN"/>
</dbReference>
<keyword evidence="8 9" id="KW-0807">Transducer</keyword>
<dbReference type="OrthoDB" id="10042731at2759"/>
<proteinExistence type="inferred from homology"/>
<feature type="transmembrane region" description="Helical" evidence="10">
    <location>
        <begin position="62"/>
        <end position="79"/>
    </location>
</feature>
<dbReference type="GO" id="GO:0045202">
    <property type="term" value="C:synapse"/>
    <property type="evidence" value="ECO:0007669"/>
    <property type="project" value="TreeGrafter"/>
</dbReference>
<dbReference type="Pfam" id="PF00001">
    <property type="entry name" value="7tm_1"/>
    <property type="match status" value="2"/>
</dbReference>
<dbReference type="GO" id="GO:0005886">
    <property type="term" value="C:plasma membrane"/>
    <property type="evidence" value="ECO:0007669"/>
    <property type="project" value="UniProtKB-SubCell"/>
</dbReference>
<reference evidence="12" key="1">
    <citation type="submission" date="2021-10" db="EMBL/GenBank/DDBJ databases">
        <title>Tropical sea cucumber genome reveals ecological adaptation and Cuvierian tubules defense mechanism.</title>
        <authorList>
            <person name="Chen T."/>
        </authorList>
    </citation>
    <scope>NUCLEOTIDE SEQUENCE</scope>
    <source>
        <strain evidence="12">Nanhai2018</strain>
        <tissue evidence="12">Muscle</tissue>
    </source>
</reference>
<sequence>MFFQRPEAGTWPLGESGCIIWIISGTCFIYSSLCTVVVISYDRFLLVKDAITYTVTTTRGRVFKMIFAIWAIAVTYSIITNFVKYFGFRKIENETALALPIESVIPFNNDTFVANFSLDKSLLFSPTVCTEDVYSSVTSYTAFIVFDFLVFFCVLAATNACVCLKLQQRAREGIFQATDGLMKYRVTQEKIIAVDTSVNNNVTLPESVSKEETDKSEVMAESSAIRTDATKNEINVTKAAQIKDTDKENMYPTQLLQLQKSRKAVLSLTILVAAFVVCWCPYYFIAILYHSGLVEFPEAVIDAALDLIWVNSSINPILYALTNVRFKKGMTSVLRKYLCWRK</sequence>
<gene>
    <name evidence="12" type="ORF">HOLleu_16999</name>
</gene>
<dbReference type="GO" id="GO:0007197">
    <property type="term" value="P:adenylate cyclase-inhibiting G protein-coupled acetylcholine receptor signaling pathway"/>
    <property type="evidence" value="ECO:0007669"/>
    <property type="project" value="TreeGrafter"/>
</dbReference>
<evidence type="ECO:0000256" key="9">
    <source>
        <dbReference type="RuleBase" id="RU000688"/>
    </source>
</evidence>
<protein>
    <submittedName>
        <fullName evidence="12">G-protein coupled receptor No18</fullName>
    </submittedName>
</protein>
<evidence type="ECO:0000256" key="4">
    <source>
        <dbReference type="ARBA" id="ARBA00022989"/>
    </source>
</evidence>
<evidence type="ECO:0000259" key="11">
    <source>
        <dbReference type="PROSITE" id="PS50262"/>
    </source>
</evidence>
<dbReference type="Gene3D" id="1.20.1070.10">
    <property type="entry name" value="Rhodopsin 7-helix transmembrane proteins"/>
    <property type="match status" value="1"/>
</dbReference>
<evidence type="ECO:0000256" key="3">
    <source>
        <dbReference type="ARBA" id="ARBA00022692"/>
    </source>
</evidence>
<dbReference type="PANTHER" id="PTHR24247:SF195">
    <property type="entry name" value="G-PROTEIN COUPLED RECEPTORS FAMILY 1 PROFILE DOMAIN-CONTAINING PROTEIN"/>
    <property type="match status" value="1"/>
</dbReference>
<evidence type="ECO:0000256" key="2">
    <source>
        <dbReference type="ARBA" id="ARBA00022475"/>
    </source>
</evidence>
<dbReference type="GO" id="GO:0016907">
    <property type="term" value="F:G protein-coupled acetylcholine receptor activity"/>
    <property type="evidence" value="ECO:0007669"/>
    <property type="project" value="TreeGrafter"/>
</dbReference>
<dbReference type="InterPro" id="IPR000276">
    <property type="entry name" value="GPCR_Rhodpsn"/>
</dbReference>
<comment type="similarity">
    <text evidence="9">Belongs to the G-protein coupled receptor 1 family.</text>
</comment>
<evidence type="ECO:0000256" key="6">
    <source>
        <dbReference type="ARBA" id="ARBA00023136"/>
    </source>
</evidence>
<feature type="transmembrane region" description="Helical" evidence="10">
    <location>
        <begin position="20"/>
        <end position="41"/>
    </location>
</feature>
<name>A0A9Q1C6M0_HOLLE</name>
<organism evidence="12 13">
    <name type="scientific">Holothuria leucospilota</name>
    <name type="common">Black long sea cucumber</name>
    <name type="synonym">Mertensiothuria leucospilota</name>
    <dbReference type="NCBI Taxonomy" id="206669"/>
    <lineage>
        <taxon>Eukaryota</taxon>
        <taxon>Metazoa</taxon>
        <taxon>Echinodermata</taxon>
        <taxon>Eleutherozoa</taxon>
        <taxon>Echinozoa</taxon>
        <taxon>Holothuroidea</taxon>
        <taxon>Aspidochirotacea</taxon>
        <taxon>Aspidochirotida</taxon>
        <taxon>Holothuriidae</taxon>
        <taxon>Holothuria</taxon>
    </lineage>
</organism>
<dbReference type="GO" id="GO:0007187">
    <property type="term" value="P:G protein-coupled receptor signaling pathway, coupled to cyclic nucleotide second messenger"/>
    <property type="evidence" value="ECO:0007669"/>
    <property type="project" value="TreeGrafter"/>
</dbReference>
<comment type="caution">
    <text evidence="12">The sequence shown here is derived from an EMBL/GenBank/DDBJ whole genome shotgun (WGS) entry which is preliminary data.</text>
</comment>
<dbReference type="PROSITE" id="PS50262">
    <property type="entry name" value="G_PROTEIN_RECEP_F1_2"/>
    <property type="match status" value="1"/>
</dbReference>
<evidence type="ECO:0000313" key="13">
    <source>
        <dbReference type="Proteomes" id="UP001152320"/>
    </source>
</evidence>
<keyword evidence="2" id="KW-1003">Cell membrane</keyword>
<evidence type="ECO:0000256" key="7">
    <source>
        <dbReference type="ARBA" id="ARBA00023170"/>
    </source>
</evidence>
<feature type="domain" description="G-protein coupled receptors family 1 profile" evidence="11">
    <location>
        <begin position="1"/>
        <end position="319"/>
    </location>
</feature>
<dbReference type="PROSITE" id="PS00237">
    <property type="entry name" value="G_PROTEIN_RECEP_F1_1"/>
    <property type="match status" value="1"/>
</dbReference>
<evidence type="ECO:0000256" key="8">
    <source>
        <dbReference type="ARBA" id="ARBA00023224"/>
    </source>
</evidence>